<feature type="non-terminal residue" evidence="1">
    <location>
        <position position="1"/>
    </location>
</feature>
<dbReference type="EMBL" id="CAJVPU010047018">
    <property type="protein sequence ID" value="CAG8752820.1"/>
    <property type="molecule type" value="Genomic_DNA"/>
</dbReference>
<feature type="non-terminal residue" evidence="1">
    <location>
        <position position="138"/>
    </location>
</feature>
<reference evidence="1" key="1">
    <citation type="submission" date="2021-06" db="EMBL/GenBank/DDBJ databases">
        <authorList>
            <person name="Kallberg Y."/>
            <person name="Tangrot J."/>
            <person name="Rosling A."/>
        </authorList>
    </citation>
    <scope>NUCLEOTIDE SEQUENCE</scope>
    <source>
        <strain evidence="1">IL203A</strain>
    </source>
</reference>
<proteinExistence type="predicted"/>
<evidence type="ECO:0000313" key="1">
    <source>
        <dbReference type="EMBL" id="CAG8752820.1"/>
    </source>
</evidence>
<evidence type="ECO:0000313" key="2">
    <source>
        <dbReference type="Proteomes" id="UP000789702"/>
    </source>
</evidence>
<name>A0ACA9QL66_9GLOM</name>
<protein>
    <submittedName>
        <fullName evidence="1">956_t:CDS:1</fullName>
    </submittedName>
</protein>
<gene>
    <name evidence="1" type="ORF">DHETER_LOCUS14753</name>
</gene>
<organism evidence="1 2">
    <name type="scientific">Dentiscutata heterogama</name>
    <dbReference type="NCBI Taxonomy" id="1316150"/>
    <lineage>
        <taxon>Eukaryota</taxon>
        <taxon>Fungi</taxon>
        <taxon>Fungi incertae sedis</taxon>
        <taxon>Mucoromycota</taxon>
        <taxon>Glomeromycotina</taxon>
        <taxon>Glomeromycetes</taxon>
        <taxon>Diversisporales</taxon>
        <taxon>Gigasporaceae</taxon>
        <taxon>Dentiscutata</taxon>
    </lineage>
</organism>
<sequence>IKYGKTHIVAMYICITSNGPIENLYKKLRQANSSIDINAFIQRVKFIIKFEGNPVDSETGKGNIIYDITDQIIINIPKSKPGERVIAFSSNKNYQNTERKINTVEAILSKKQNQNDNLIEEPDLQAELSGYNSSFSAY</sequence>
<accession>A0ACA9QL66</accession>
<keyword evidence="2" id="KW-1185">Reference proteome</keyword>
<dbReference type="Proteomes" id="UP000789702">
    <property type="component" value="Unassembled WGS sequence"/>
</dbReference>
<comment type="caution">
    <text evidence="1">The sequence shown here is derived from an EMBL/GenBank/DDBJ whole genome shotgun (WGS) entry which is preliminary data.</text>
</comment>